<dbReference type="AlphaFoldDB" id="A0A8X7XGY3"/>
<dbReference type="GO" id="GO:0008270">
    <property type="term" value="F:zinc ion binding"/>
    <property type="evidence" value="ECO:0007669"/>
    <property type="project" value="UniProtKB-KW"/>
</dbReference>
<accession>A0A8X7XGY3</accession>
<dbReference type="SUPFAM" id="SSF57667">
    <property type="entry name" value="beta-beta-alpha zinc fingers"/>
    <property type="match status" value="4"/>
</dbReference>
<feature type="region of interest" description="Disordered" evidence="12">
    <location>
        <begin position="830"/>
        <end position="849"/>
    </location>
</feature>
<evidence type="ECO:0000313" key="15">
    <source>
        <dbReference type="Proteomes" id="UP000886611"/>
    </source>
</evidence>
<evidence type="ECO:0000256" key="6">
    <source>
        <dbReference type="ARBA" id="ARBA00022833"/>
    </source>
</evidence>
<feature type="region of interest" description="Disordered" evidence="12">
    <location>
        <begin position="1214"/>
        <end position="1234"/>
    </location>
</feature>
<dbReference type="FunFam" id="3.30.160.60:FF:000068">
    <property type="entry name" value="GLI family zinc finger 3"/>
    <property type="match status" value="1"/>
</dbReference>
<feature type="region of interest" description="Disordered" evidence="12">
    <location>
        <begin position="579"/>
        <end position="658"/>
    </location>
</feature>
<dbReference type="InterPro" id="IPR043359">
    <property type="entry name" value="GLI-like"/>
</dbReference>
<reference evidence="14 15" key="1">
    <citation type="journal article" date="2021" name="Cell">
        <title>Tracing the genetic footprints of vertebrate landing in non-teleost ray-finned fishes.</title>
        <authorList>
            <person name="Bi X."/>
            <person name="Wang K."/>
            <person name="Yang L."/>
            <person name="Pan H."/>
            <person name="Jiang H."/>
            <person name="Wei Q."/>
            <person name="Fang M."/>
            <person name="Yu H."/>
            <person name="Zhu C."/>
            <person name="Cai Y."/>
            <person name="He Y."/>
            <person name="Gan X."/>
            <person name="Zeng H."/>
            <person name="Yu D."/>
            <person name="Zhu Y."/>
            <person name="Jiang H."/>
            <person name="Qiu Q."/>
            <person name="Yang H."/>
            <person name="Zhang Y.E."/>
            <person name="Wang W."/>
            <person name="Zhu M."/>
            <person name="He S."/>
            <person name="Zhang G."/>
        </authorList>
    </citation>
    <scope>NUCLEOTIDE SEQUENCE [LARGE SCALE GENOMIC DNA]</scope>
    <source>
        <strain evidence="14">Bchr_013</strain>
    </source>
</reference>
<dbReference type="EMBL" id="JAATIS010000485">
    <property type="protein sequence ID" value="KAG2468008.1"/>
    <property type="molecule type" value="Genomic_DNA"/>
</dbReference>
<feature type="compositionally biased region" description="Polar residues" evidence="12">
    <location>
        <begin position="364"/>
        <end position="374"/>
    </location>
</feature>
<evidence type="ECO:0000259" key="13">
    <source>
        <dbReference type="PROSITE" id="PS50157"/>
    </source>
</evidence>
<protein>
    <submittedName>
        <fullName evidence="14">GLI1 protein</fullName>
    </submittedName>
</protein>
<proteinExistence type="inferred from homology"/>
<dbReference type="GO" id="GO:0007224">
    <property type="term" value="P:smoothened signaling pathway"/>
    <property type="evidence" value="ECO:0007669"/>
    <property type="project" value="TreeGrafter"/>
</dbReference>
<evidence type="ECO:0000256" key="7">
    <source>
        <dbReference type="ARBA" id="ARBA00023015"/>
    </source>
</evidence>
<keyword evidence="5 11" id="KW-0863">Zinc-finger</keyword>
<keyword evidence="15" id="KW-1185">Reference proteome</keyword>
<keyword evidence="7" id="KW-0805">Transcription regulation</keyword>
<keyword evidence="9" id="KW-0804">Transcription</keyword>
<organism evidence="14 15">
    <name type="scientific">Polypterus senegalus</name>
    <name type="common">Senegal bichir</name>
    <dbReference type="NCBI Taxonomy" id="55291"/>
    <lineage>
        <taxon>Eukaryota</taxon>
        <taxon>Metazoa</taxon>
        <taxon>Chordata</taxon>
        <taxon>Craniata</taxon>
        <taxon>Vertebrata</taxon>
        <taxon>Euteleostomi</taxon>
        <taxon>Actinopterygii</taxon>
        <taxon>Polypteriformes</taxon>
        <taxon>Polypteridae</taxon>
        <taxon>Polypterus</taxon>
    </lineage>
</organism>
<feature type="compositionally biased region" description="Polar residues" evidence="12">
    <location>
        <begin position="638"/>
        <end position="650"/>
    </location>
</feature>
<evidence type="ECO:0000256" key="5">
    <source>
        <dbReference type="ARBA" id="ARBA00022771"/>
    </source>
</evidence>
<comment type="caution">
    <text evidence="14">The sequence shown here is derived from an EMBL/GenBank/DDBJ whole genome shotgun (WGS) entry which is preliminary data.</text>
</comment>
<feature type="region of interest" description="Disordered" evidence="12">
    <location>
        <begin position="690"/>
        <end position="735"/>
    </location>
</feature>
<comment type="subcellular location">
    <subcellularLocation>
        <location evidence="1">Nucleus</location>
    </subcellularLocation>
</comment>
<dbReference type="InterPro" id="IPR013087">
    <property type="entry name" value="Znf_C2H2_type"/>
</dbReference>
<evidence type="ECO:0000313" key="14">
    <source>
        <dbReference type="EMBL" id="KAG2468008.1"/>
    </source>
</evidence>
<feature type="region of interest" description="Disordered" evidence="12">
    <location>
        <begin position="783"/>
        <end position="817"/>
    </location>
</feature>
<evidence type="ECO:0000256" key="3">
    <source>
        <dbReference type="ARBA" id="ARBA00022723"/>
    </source>
</evidence>
<dbReference type="Gene3D" id="3.30.160.60">
    <property type="entry name" value="Classic Zinc Finger"/>
    <property type="match status" value="5"/>
</dbReference>
<evidence type="ECO:0000256" key="10">
    <source>
        <dbReference type="ARBA" id="ARBA00023242"/>
    </source>
</evidence>
<evidence type="ECO:0000256" key="8">
    <source>
        <dbReference type="ARBA" id="ARBA00023125"/>
    </source>
</evidence>
<feature type="compositionally biased region" description="Polar residues" evidence="12">
    <location>
        <begin position="783"/>
        <end position="794"/>
    </location>
</feature>
<dbReference type="PANTHER" id="PTHR45718:SF2">
    <property type="entry name" value="ZINC FINGER PROTEIN GLI1"/>
    <property type="match status" value="1"/>
</dbReference>
<dbReference type="Pfam" id="PF23561">
    <property type="entry name" value="zf-C2H2_15"/>
    <property type="match status" value="1"/>
</dbReference>
<feature type="region of interest" description="Disordered" evidence="12">
    <location>
        <begin position="863"/>
        <end position="932"/>
    </location>
</feature>
<dbReference type="FunFam" id="3.30.160.60:FF:000031">
    <property type="entry name" value="GLI family zinc finger 3"/>
    <property type="match status" value="1"/>
</dbReference>
<name>A0A8X7XGY3_POLSE</name>
<keyword evidence="8" id="KW-0238">DNA-binding</keyword>
<dbReference type="Proteomes" id="UP000886611">
    <property type="component" value="Unassembled WGS sequence"/>
</dbReference>
<keyword evidence="4" id="KW-0677">Repeat</keyword>
<feature type="non-terminal residue" evidence="14">
    <location>
        <position position="1259"/>
    </location>
</feature>
<feature type="region of interest" description="Disordered" evidence="12">
    <location>
        <begin position="356"/>
        <end position="377"/>
    </location>
</feature>
<feature type="domain" description="C2H2-type" evidence="13">
    <location>
        <begin position="554"/>
        <end position="584"/>
    </location>
</feature>
<evidence type="ECO:0000256" key="9">
    <source>
        <dbReference type="ARBA" id="ARBA00023163"/>
    </source>
</evidence>
<feature type="non-terminal residue" evidence="14">
    <location>
        <position position="1"/>
    </location>
</feature>
<feature type="region of interest" description="Disordered" evidence="12">
    <location>
        <begin position="512"/>
        <end position="546"/>
    </location>
</feature>
<feature type="compositionally biased region" description="Low complexity" evidence="12">
    <location>
        <begin position="885"/>
        <end position="898"/>
    </location>
</feature>
<feature type="domain" description="C2H2-type" evidence="13">
    <location>
        <begin position="437"/>
        <end position="464"/>
    </location>
</feature>
<feature type="domain" description="C2H2-type" evidence="13">
    <location>
        <begin position="495"/>
        <end position="525"/>
    </location>
</feature>
<dbReference type="PROSITE" id="PS00028">
    <property type="entry name" value="ZINC_FINGER_C2H2_1"/>
    <property type="match status" value="4"/>
</dbReference>
<feature type="domain" description="C2H2-type" evidence="13">
    <location>
        <begin position="465"/>
        <end position="494"/>
    </location>
</feature>
<dbReference type="SMART" id="SM00355">
    <property type="entry name" value="ZnF_C2H2"/>
    <property type="match status" value="5"/>
</dbReference>
<feature type="region of interest" description="Disordered" evidence="12">
    <location>
        <begin position="1171"/>
        <end position="1195"/>
    </location>
</feature>
<keyword evidence="10" id="KW-0539">Nucleus</keyword>
<dbReference type="FunFam" id="3.30.160.60:FF:000019">
    <property type="entry name" value="GLI family zinc finger 3"/>
    <property type="match status" value="1"/>
</dbReference>
<sequence>MVQVPLLSRMVTSTCVASLCHRLGQHLILSKKKKSIDSVWKTKAMFAHSKVAVCVCSANRPAWAVTVGTATFATLTECPKSPEVLLTVRWDGWHPSSLDSTRYTMAFVALGGRHSKEDASLAESTGEVILPEGLLSMMSMPPAGGKGDFICKNKGSPCSCQCAPDLATLAMYTPSSGYVEPYMRLHHGVMPGRGAVTGQGPNEGTYNQPSQPSFSMGTPGTEFGSATEVARYSSSRSMMKLNKKRALSISPLSDASIDLQTMIRTSPNSLVAFFNSRCGSATGSYGHLSVGGMSPSMELSCSVNQSKALGCSYGQVPPLRHPSGPCHLIPHGASKHCHLKAEPPGGPSLDSLSLKAMEERSESDVPSPSSTGTQDLLGMMDNREDQEDGKPEPEAVYETNCHWEGCVKEFDTQEQLVHHINNEHIHGEKKEFVCHWHECSREQRPFKAQYMLVVHMRRHTGEKPHKCTFEGCNKAYSRLENLKTHLRSHTGEKPYVCEHEGCSKAFSNASDRAKHQNRTHSNEVSANDWASCPPHPPNTNQSHPPAPRFFQKPYICKIPGCTKRYTDPSSLRKHVKTVHGPEAHITKKHRGDVGPTRVTTATQGHEVPTNKDETRLMLPELALKSQPSPGGQSSCSSERSPLGSTNNNDSGVEMNANAGGSLEDLSTLEDSAAVSAQALQRLENLKIDKLKQLRQPTPPTRGVRLPAIHTHSEPGPWTGPRMRPADRSHPPVDPLIVPSNRRVMELSSGDLTTLCQLGERRHSSTSSMSSAYTVSRRSSLVSPYLSSRRSSEASQVGGHPQVAENDAPPVAPPGLAHFTPAQQYSLKAKYAAATGGPPPTPLPNMADYKGQPRALRRHSANEYGHYSPSLAPHQAPGFGPRRASDPAQQQQAPARVQRFNSLGDMTAPPTLGHYRSSEGSMPGHTYSPRPPSITENALLENAELPPVVMPTASTSFMSPSNYGGYQQEAEHCSLQVTGMEHWGQTSPGRAVQNARGMPANAYPAQCQQQAHSTMFSCKEKNGALAAGIIKPEQHLQQYPVPNLSSCRGPQQPAPASCDYQGLQSCYHAGRRAQTPMMQVKEMMVRNYVQSQQALLWDGQQKDEVAAQPYASQDYLACSAPSGQAYRHEVLAQPTQRRGQQRPPVVDVHCSSLPTDGSSSLCYSGHLEMRQAEVHGSQQQQQHHGPLLSYPESSPLDNLDLENTQIDFAAIVDDGEHNPMMPAGLPSSPQTPRSLQSGLSNMAVGDMTSILTSQFLNSLS</sequence>
<dbReference type="FunFam" id="3.30.160.60:FF:000036">
    <property type="entry name" value="GLI family zinc finger 3"/>
    <property type="match status" value="1"/>
</dbReference>
<gene>
    <name evidence="14" type="primary">Gli1</name>
    <name evidence="14" type="ORF">GTO96_0014155</name>
</gene>
<comment type="similarity">
    <text evidence="2">Belongs to the GLI C2H2-type zinc-finger protein family.</text>
</comment>
<dbReference type="Pfam" id="PF00096">
    <property type="entry name" value="zf-C2H2"/>
    <property type="match status" value="2"/>
</dbReference>
<dbReference type="PROSITE" id="PS50157">
    <property type="entry name" value="ZINC_FINGER_C2H2_2"/>
    <property type="match status" value="5"/>
</dbReference>
<dbReference type="GO" id="GO:0000981">
    <property type="term" value="F:DNA-binding transcription factor activity, RNA polymerase II-specific"/>
    <property type="evidence" value="ECO:0007669"/>
    <property type="project" value="TreeGrafter"/>
</dbReference>
<evidence type="ECO:0000256" key="12">
    <source>
        <dbReference type="SAM" id="MobiDB-lite"/>
    </source>
</evidence>
<keyword evidence="6" id="KW-0862">Zinc</keyword>
<feature type="compositionally biased region" description="Low complexity" evidence="12">
    <location>
        <begin position="625"/>
        <end position="637"/>
    </location>
</feature>
<dbReference type="InterPro" id="IPR056436">
    <property type="entry name" value="Znf-C2H2_ZIC1-5/GLI1-3-like"/>
</dbReference>
<evidence type="ECO:0000256" key="4">
    <source>
        <dbReference type="ARBA" id="ARBA00022737"/>
    </source>
</evidence>
<dbReference type="InterPro" id="IPR036236">
    <property type="entry name" value="Znf_C2H2_sf"/>
</dbReference>
<evidence type="ECO:0000256" key="2">
    <source>
        <dbReference type="ARBA" id="ARBA00010831"/>
    </source>
</evidence>
<evidence type="ECO:0000256" key="11">
    <source>
        <dbReference type="PROSITE-ProRule" id="PRU00042"/>
    </source>
</evidence>
<evidence type="ECO:0000256" key="1">
    <source>
        <dbReference type="ARBA" id="ARBA00004123"/>
    </source>
</evidence>
<feature type="domain" description="C2H2-type" evidence="13">
    <location>
        <begin position="399"/>
        <end position="431"/>
    </location>
</feature>
<dbReference type="PANTHER" id="PTHR45718">
    <property type="entry name" value="TRANSCRIPTIONAL ACTIVATOR CUBITUS INTERRUPTUS"/>
    <property type="match status" value="1"/>
</dbReference>
<dbReference type="GO" id="GO:0005634">
    <property type="term" value="C:nucleus"/>
    <property type="evidence" value="ECO:0007669"/>
    <property type="project" value="UniProtKB-SubCell"/>
</dbReference>
<dbReference type="FunFam" id="3.30.160.60:FF:000048">
    <property type="entry name" value="GLI family zinc finger 3"/>
    <property type="match status" value="1"/>
</dbReference>
<dbReference type="GO" id="GO:0000978">
    <property type="term" value="F:RNA polymerase II cis-regulatory region sequence-specific DNA binding"/>
    <property type="evidence" value="ECO:0007669"/>
    <property type="project" value="TreeGrafter"/>
</dbReference>
<keyword evidence="3" id="KW-0479">Metal-binding</keyword>